<keyword evidence="3" id="KW-0221">Differentiation</keyword>
<evidence type="ECO:0000313" key="11">
    <source>
        <dbReference type="EMBL" id="GFU21292.1"/>
    </source>
</evidence>
<feature type="region of interest" description="Disordered" evidence="9">
    <location>
        <begin position="108"/>
        <end position="128"/>
    </location>
</feature>
<dbReference type="EMBL" id="BMAW01080820">
    <property type="protein sequence ID" value="GFU21292.1"/>
    <property type="molecule type" value="Genomic_DNA"/>
</dbReference>
<gene>
    <name evidence="11" type="primary">AVEN_246460_1</name>
    <name evidence="11" type="ORF">NPIL_240611</name>
</gene>
<dbReference type="SMART" id="SM00353">
    <property type="entry name" value="HLH"/>
    <property type="match status" value="1"/>
</dbReference>
<keyword evidence="6" id="KW-0238">DNA-binding</keyword>
<evidence type="ECO:0000256" key="7">
    <source>
        <dbReference type="ARBA" id="ARBA00023163"/>
    </source>
</evidence>
<feature type="compositionally biased region" description="Basic residues" evidence="9">
    <location>
        <begin position="226"/>
        <end position="235"/>
    </location>
</feature>
<dbReference type="OrthoDB" id="6430725at2759"/>
<dbReference type="Gene3D" id="4.10.280.10">
    <property type="entry name" value="Helix-loop-helix DNA-binding domain"/>
    <property type="match status" value="1"/>
</dbReference>
<dbReference type="PANTHER" id="PTHR15402">
    <property type="entry name" value="TRANSCRIPTION FACTOR-LIKE 5 PROTEIN"/>
    <property type="match status" value="1"/>
</dbReference>
<evidence type="ECO:0000256" key="6">
    <source>
        <dbReference type="ARBA" id="ARBA00023125"/>
    </source>
</evidence>
<keyword evidence="8" id="KW-0539">Nucleus</keyword>
<evidence type="ECO:0000256" key="2">
    <source>
        <dbReference type="ARBA" id="ARBA00022473"/>
    </source>
</evidence>
<dbReference type="Proteomes" id="UP000887013">
    <property type="component" value="Unassembled WGS sequence"/>
</dbReference>
<keyword evidence="4" id="KW-0744">Spermatogenesis</keyword>
<feature type="compositionally biased region" description="Polar residues" evidence="9">
    <location>
        <begin position="243"/>
        <end position="254"/>
    </location>
</feature>
<dbReference type="GO" id="GO:0000981">
    <property type="term" value="F:DNA-binding transcription factor activity, RNA polymerase II-specific"/>
    <property type="evidence" value="ECO:0007669"/>
    <property type="project" value="TreeGrafter"/>
</dbReference>
<evidence type="ECO:0000256" key="4">
    <source>
        <dbReference type="ARBA" id="ARBA00022871"/>
    </source>
</evidence>
<proteinExistence type="predicted"/>
<evidence type="ECO:0000313" key="12">
    <source>
        <dbReference type="Proteomes" id="UP000887013"/>
    </source>
</evidence>
<reference evidence="11" key="1">
    <citation type="submission" date="2020-08" db="EMBL/GenBank/DDBJ databases">
        <title>Multicomponent nature underlies the extraordinary mechanical properties of spider dragline silk.</title>
        <authorList>
            <person name="Kono N."/>
            <person name="Nakamura H."/>
            <person name="Mori M."/>
            <person name="Yoshida Y."/>
            <person name="Ohtoshi R."/>
            <person name="Malay A.D."/>
            <person name="Moran D.A.P."/>
            <person name="Tomita M."/>
            <person name="Numata K."/>
            <person name="Arakawa K."/>
        </authorList>
    </citation>
    <scope>NUCLEOTIDE SEQUENCE</scope>
</reference>
<dbReference type="GO" id="GO:0030154">
    <property type="term" value="P:cell differentiation"/>
    <property type="evidence" value="ECO:0007669"/>
    <property type="project" value="UniProtKB-KW"/>
</dbReference>
<evidence type="ECO:0000256" key="9">
    <source>
        <dbReference type="SAM" id="MobiDB-lite"/>
    </source>
</evidence>
<dbReference type="CDD" id="cd19683">
    <property type="entry name" value="bHLH_SOHLH_like"/>
    <property type="match status" value="1"/>
</dbReference>
<organism evidence="11 12">
    <name type="scientific">Nephila pilipes</name>
    <name type="common">Giant wood spider</name>
    <name type="synonym">Nephila maculata</name>
    <dbReference type="NCBI Taxonomy" id="299642"/>
    <lineage>
        <taxon>Eukaryota</taxon>
        <taxon>Metazoa</taxon>
        <taxon>Ecdysozoa</taxon>
        <taxon>Arthropoda</taxon>
        <taxon>Chelicerata</taxon>
        <taxon>Arachnida</taxon>
        <taxon>Araneae</taxon>
        <taxon>Araneomorphae</taxon>
        <taxon>Entelegynae</taxon>
        <taxon>Araneoidea</taxon>
        <taxon>Nephilidae</taxon>
        <taxon>Nephila</taxon>
    </lineage>
</organism>
<dbReference type="SUPFAM" id="SSF47459">
    <property type="entry name" value="HLH, helix-loop-helix DNA-binding domain"/>
    <property type="match status" value="1"/>
</dbReference>
<dbReference type="GO" id="GO:0005634">
    <property type="term" value="C:nucleus"/>
    <property type="evidence" value="ECO:0007669"/>
    <property type="project" value="UniProtKB-SubCell"/>
</dbReference>
<dbReference type="PROSITE" id="PS50888">
    <property type="entry name" value="BHLH"/>
    <property type="match status" value="1"/>
</dbReference>
<evidence type="ECO:0000259" key="10">
    <source>
        <dbReference type="PROSITE" id="PS50888"/>
    </source>
</evidence>
<accession>A0A8X6QEM1</accession>
<dbReference type="InterPro" id="IPR039583">
    <property type="entry name" value="TCFL5/SOLH1/2"/>
</dbReference>
<dbReference type="GO" id="GO:0000978">
    <property type="term" value="F:RNA polymerase II cis-regulatory region sequence-specific DNA binding"/>
    <property type="evidence" value="ECO:0007669"/>
    <property type="project" value="TreeGrafter"/>
</dbReference>
<comment type="subcellular location">
    <subcellularLocation>
        <location evidence="1">Nucleus</location>
    </subcellularLocation>
</comment>
<dbReference type="InterPro" id="IPR011598">
    <property type="entry name" value="bHLH_dom"/>
</dbReference>
<keyword evidence="5" id="KW-0805">Transcription regulation</keyword>
<evidence type="ECO:0000256" key="5">
    <source>
        <dbReference type="ARBA" id="ARBA00023015"/>
    </source>
</evidence>
<keyword evidence="2" id="KW-0217">Developmental protein</keyword>
<dbReference type="InterPro" id="IPR036638">
    <property type="entry name" value="HLH_DNA-bd_sf"/>
</dbReference>
<dbReference type="PANTHER" id="PTHR15402:SF2">
    <property type="entry name" value="TRANSCRIPTION FACTOR LIKE 5"/>
    <property type="match status" value="1"/>
</dbReference>
<dbReference type="GO" id="GO:0007283">
    <property type="term" value="P:spermatogenesis"/>
    <property type="evidence" value="ECO:0007669"/>
    <property type="project" value="UniProtKB-KW"/>
</dbReference>
<comment type="caution">
    <text evidence="11">The sequence shown here is derived from an EMBL/GenBank/DDBJ whole genome shotgun (WGS) entry which is preliminary data.</text>
</comment>
<evidence type="ECO:0000256" key="3">
    <source>
        <dbReference type="ARBA" id="ARBA00022782"/>
    </source>
</evidence>
<sequence length="389" mass="43909">MTHLMARHFEPSRVLENAIGIDNEQQYVEIGSNTFLGTKDGIRYALFPTSDNKVRLCEIPNDSPSMNLSASKNSWGSQPQDEVKNDTSITPRAIKLVAVRKEPAICKGQGDESGNSIISTPDSTSRFKNADNSIPEKYSDDLEGHQIHLEESPPLTYTTLVPKQEKIEDVTSVTYSLPQNTFFQVPQPQLTPISSKPTRFVKPRQRLQMVAGNSQFPPYSPITHATRGHRQRRPRQVWYQYRTPLQSTPNSVSGTSLSCTPTTPSPLTDASGSSSITRDDESQVSLEYPRVPNNTPNSEGESSKKIFDLQQWIPQIHSRTESFVQMDPRESHNEKERKRRLRIKIACQYMKSLLPCVCDKTDNATVFENAVHFIAFMKETVGSDYDMVR</sequence>
<feature type="compositionally biased region" description="Polar residues" evidence="9">
    <location>
        <begin position="112"/>
        <end position="128"/>
    </location>
</feature>
<dbReference type="Pfam" id="PF00010">
    <property type="entry name" value="HLH"/>
    <property type="match status" value="1"/>
</dbReference>
<evidence type="ECO:0000256" key="8">
    <source>
        <dbReference type="ARBA" id="ARBA00023242"/>
    </source>
</evidence>
<feature type="region of interest" description="Disordered" evidence="9">
    <location>
        <begin position="213"/>
        <end position="303"/>
    </location>
</feature>
<evidence type="ECO:0000256" key="1">
    <source>
        <dbReference type="ARBA" id="ARBA00004123"/>
    </source>
</evidence>
<dbReference type="AlphaFoldDB" id="A0A8X6QEM1"/>
<keyword evidence="7" id="KW-0804">Transcription</keyword>
<protein>
    <submittedName>
        <fullName evidence="11">BHLH domain-containing protein</fullName>
    </submittedName>
</protein>
<name>A0A8X6QEM1_NEPPI</name>
<feature type="compositionally biased region" description="Low complexity" evidence="9">
    <location>
        <begin position="255"/>
        <end position="268"/>
    </location>
</feature>
<feature type="domain" description="BHLH" evidence="10">
    <location>
        <begin position="327"/>
        <end position="377"/>
    </location>
</feature>
<keyword evidence="12" id="KW-1185">Reference proteome</keyword>
<dbReference type="GO" id="GO:0046983">
    <property type="term" value="F:protein dimerization activity"/>
    <property type="evidence" value="ECO:0007669"/>
    <property type="project" value="InterPro"/>
</dbReference>